<dbReference type="AlphaFoldDB" id="A0A075FTN6"/>
<feature type="transmembrane region" description="Helical" evidence="1">
    <location>
        <begin position="21"/>
        <end position="40"/>
    </location>
</feature>
<accession>A0A075FTN6</accession>
<proteinExistence type="predicted"/>
<keyword evidence="1" id="KW-0812">Transmembrane</keyword>
<evidence type="ECO:0000256" key="1">
    <source>
        <dbReference type="SAM" id="Phobius"/>
    </source>
</evidence>
<dbReference type="EMBL" id="KF900429">
    <property type="protein sequence ID" value="AIE94718.1"/>
    <property type="molecule type" value="Genomic_DNA"/>
</dbReference>
<keyword evidence="1" id="KW-0472">Membrane</keyword>
<reference evidence="2" key="1">
    <citation type="journal article" date="2014" name="Genome Biol. Evol.">
        <title>Pangenome evidence for extensive interdomain horizontal transfer affecting lineage core and shell genes in uncultured planktonic thaumarchaeota and euryarchaeota.</title>
        <authorList>
            <person name="Deschamps P."/>
            <person name="Zivanovic Y."/>
            <person name="Moreira D."/>
            <person name="Rodriguez-Valera F."/>
            <person name="Lopez-Garcia P."/>
        </authorList>
    </citation>
    <scope>NUCLEOTIDE SEQUENCE</scope>
</reference>
<name>A0A075FTN6_9ARCH</name>
<evidence type="ECO:0000313" key="2">
    <source>
        <dbReference type="EMBL" id="AIE94718.1"/>
    </source>
</evidence>
<protein>
    <submittedName>
        <fullName evidence="2">Uncharacterized protein</fullName>
    </submittedName>
</protein>
<organism evidence="2">
    <name type="scientific">uncultured marine thaumarchaeote AD1000_50_E11</name>
    <dbReference type="NCBI Taxonomy" id="1455923"/>
    <lineage>
        <taxon>Archaea</taxon>
        <taxon>Nitrososphaerota</taxon>
        <taxon>environmental samples</taxon>
    </lineage>
</organism>
<keyword evidence="1" id="KW-1133">Transmembrane helix</keyword>
<sequence>MPLIKIHRLYEGASSSKKVGIGMIMVAASLAMIGILQVAIGPDVLFADDIQRQQVEVFENCKANDFQEPQCAKWLDEMQLQECRENKDVESDECRKYRTWVIQDQELEDILKNAQNEE</sequence>